<reference evidence="2 3" key="1">
    <citation type="submission" date="2019-01" db="EMBL/GenBank/DDBJ databases">
        <authorList>
            <consortium name="Pathogen Informatics"/>
        </authorList>
    </citation>
    <scope>NUCLEOTIDE SEQUENCE [LARGE SCALE GENOMIC DNA]</scope>
    <source>
        <strain evidence="2 3">NCTC10186</strain>
        <plasmid evidence="3">2</plasmid>
    </source>
</reference>
<keyword evidence="1" id="KW-0472">Membrane</keyword>
<keyword evidence="1" id="KW-0812">Transmembrane</keyword>
<organism evidence="2 3">
    <name type="scientific">Mycoplasmopsis gallopavonis</name>
    <dbReference type="NCBI Taxonomy" id="76629"/>
    <lineage>
        <taxon>Bacteria</taxon>
        <taxon>Bacillati</taxon>
        <taxon>Mycoplasmatota</taxon>
        <taxon>Mycoplasmoidales</taxon>
        <taxon>Metamycoplasmataceae</taxon>
        <taxon>Mycoplasmopsis</taxon>
    </lineage>
</organism>
<name>A0A449B008_9BACT</name>
<dbReference type="KEGG" id="mgal:NCTC10186_00582"/>
<dbReference type="AlphaFoldDB" id="A0A449B008"/>
<keyword evidence="3" id="KW-1185">Reference proteome</keyword>
<evidence type="ECO:0000313" key="2">
    <source>
        <dbReference type="EMBL" id="VEU73093.1"/>
    </source>
</evidence>
<dbReference type="RefSeq" id="WP_119572175.1">
    <property type="nucleotide sequence ID" value="NZ_LR215032.1"/>
</dbReference>
<feature type="transmembrane region" description="Helical" evidence="1">
    <location>
        <begin position="78"/>
        <end position="96"/>
    </location>
</feature>
<proteinExistence type="predicted"/>
<dbReference type="Proteomes" id="UP000289862">
    <property type="component" value="Plasmid 2"/>
</dbReference>
<feature type="transmembrane region" description="Helical" evidence="1">
    <location>
        <begin position="52"/>
        <end position="71"/>
    </location>
</feature>
<keyword evidence="2" id="KW-0614">Plasmid</keyword>
<geneLocation type="plasmid" evidence="2 3">
    <name>2</name>
</geneLocation>
<dbReference type="EMBL" id="LR215032">
    <property type="protein sequence ID" value="VEU73093.1"/>
    <property type="molecule type" value="Genomic_DNA"/>
</dbReference>
<dbReference type="OrthoDB" id="9913090at2"/>
<feature type="transmembrane region" description="Helical" evidence="1">
    <location>
        <begin position="116"/>
        <end position="141"/>
    </location>
</feature>
<keyword evidence="1" id="KW-1133">Transmembrane helix</keyword>
<protein>
    <submittedName>
        <fullName evidence="2">Uncharacterized protein</fullName>
    </submittedName>
</protein>
<gene>
    <name evidence="2" type="ORF">NCTC10186_00582</name>
</gene>
<evidence type="ECO:0000256" key="1">
    <source>
        <dbReference type="SAM" id="Phobius"/>
    </source>
</evidence>
<feature type="transmembrane region" description="Helical" evidence="1">
    <location>
        <begin position="12"/>
        <end position="32"/>
    </location>
</feature>
<evidence type="ECO:0000313" key="3">
    <source>
        <dbReference type="Proteomes" id="UP000289862"/>
    </source>
</evidence>
<accession>A0A449B008</accession>
<sequence length="157" mass="18395">MNLQNIKKTKTNYYKVIYILTILVLGIFGILISDNIFKFQIFGVPLPIYARILSNLIYTTIIISLGIFLIFKNKINTWFFQMSIFILGILVTFAWIPTAELVKDNNGKVISSHYKWLWYKLDALVVFACYATLYFLSLVFVTNINIYKIKKQKEQKN</sequence>